<evidence type="ECO:0000256" key="3">
    <source>
        <dbReference type="ARBA" id="ARBA00022475"/>
    </source>
</evidence>
<keyword evidence="6 8" id="KW-1133">Transmembrane helix</keyword>
<sequence>MFYSTTRIRLKARVQAKPAYLVWYQRSLTLIARYGLLVLFFAGWQIASTAGWLNAAIIPPLDKIFVALWNGITQGALLGDITISLQRAGLAFAAAIVVGIPLGLFMGQIRPLEQALDPILQLFRQTSALALYPIFILLLGLGETSKVFVIFWAALFPILLSTISGVKEVDTKLLEMARTFGAGRLTLFYRVIVPASVPSIFIGLRLSATTALLLLIAAEMIGANQGIGFRVMNAQYNFQIPMMFAAIFLLAFAGLLANAILVVLQRRLCRWNIRSR</sequence>
<keyword evidence="3" id="KW-1003">Cell membrane</keyword>
<feature type="transmembrane region" description="Helical" evidence="8">
    <location>
        <begin position="147"/>
        <end position="166"/>
    </location>
</feature>
<dbReference type="InterPro" id="IPR000515">
    <property type="entry name" value="MetI-like"/>
</dbReference>
<dbReference type="RefSeq" id="WP_185670010.1">
    <property type="nucleotide sequence ID" value="NZ_JABBJF010000043.1"/>
</dbReference>
<feature type="transmembrane region" description="Helical" evidence="8">
    <location>
        <begin position="119"/>
        <end position="141"/>
    </location>
</feature>
<keyword evidence="5 8" id="KW-0812">Transmembrane</keyword>
<proteinExistence type="inferred from homology"/>
<feature type="transmembrane region" description="Helical" evidence="8">
    <location>
        <begin position="88"/>
        <end position="107"/>
    </location>
</feature>
<organism evidence="10 11">
    <name type="scientific">Kluyvera sichuanensis</name>
    <dbReference type="NCBI Taxonomy" id="2725494"/>
    <lineage>
        <taxon>Bacteria</taxon>
        <taxon>Pseudomonadati</taxon>
        <taxon>Pseudomonadota</taxon>
        <taxon>Gammaproteobacteria</taxon>
        <taxon>Enterobacterales</taxon>
        <taxon>Enterobacteriaceae</taxon>
        <taxon>Kluyvera</taxon>
    </lineage>
</organism>
<dbReference type="CDD" id="cd06261">
    <property type="entry name" value="TM_PBP2"/>
    <property type="match status" value="1"/>
</dbReference>
<dbReference type="PANTHER" id="PTHR30151:SF0">
    <property type="entry name" value="ABC TRANSPORTER PERMEASE PROTEIN MJ0413-RELATED"/>
    <property type="match status" value="1"/>
</dbReference>
<evidence type="ECO:0000313" key="10">
    <source>
        <dbReference type="EMBL" id="MBC1188948.1"/>
    </source>
</evidence>
<name>A0ABR6S174_9ENTR</name>
<reference evidence="10 11" key="1">
    <citation type="submission" date="2020-04" db="EMBL/GenBank/DDBJ databases">
        <title>The draft genome of Kluyvera sichuanensis strain SCKS090646.</title>
        <authorList>
            <person name="Wei L."/>
            <person name="Liu L."/>
            <person name="Feng Y."/>
            <person name="Zong Z."/>
        </authorList>
    </citation>
    <scope>NUCLEOTIDE SEQUENCE [LARGE SCALE GENOMIC DNA]</scope>
    <source>
        <strain evidence="10 11">090646</strain>
    </source>
</reference>
<feature type="transmembrane region" description="Helical" evidence="8">
    <location>
        <begin position="238"/>
        <end position="264"/>
    </location>
</feature>
<evidence type="ECO:0000256" key="4">
    <source>
        <dbReference type="ARBA" id="ARBA00022519"/>
    </source>
</evidence>
<keyword evidence="2 8" id="KW-0813">Transport</keyword>
<evidence type="ECO:0000256" key="6">
    <source>
        <dbReference type="ARBA" id="ARBA00022989"/>
    </source>
</evidence>
<protein>
    <submittedName>
        <fullName evidence="10">ABC transporter permease</fullName>
    </submittedName>
</protein>
<dbReference type="Pfam" id="PF00528">
    <property type="entry name" value="BPD_transp_1"/>
    <property type="match status" value="1"/>
</dbReference>
<evidence type="ECO:0000256" key="5">
    <source>
        <dbReference type="ARBA" id="ARBA00022692"/>
    </source>
</evidence>
<comment type="similarity">
    <text evidence="8">Belongs to the binding-protein-dependent transport system permease family.</text>
</comment>
<evidence type="ECO:0000256" key="1">
    <source>
        <dbReference type="ARBA" id="ARBA00004429"/>
    </source>
</evidence>
<evidence type="ECO:0000256" key="2">
    <source>
        <dbReference type="ARBA" id="ARBA00022448"/>
    </source>
</evidence>
<feature type="transmembrane region" description="Helical" evidence="8">
    <location>
        <begin position="187"/>
        <end position="218"/>
    </location>
</feature>
<keyword evidence="4" id="KW-0997">Cell inner membrane</keyword>
<evidence type="ECO:0000256" key="7">
    <source>
        <dbReference type="ARBA" id="ARBA00023136"/>
    </source>
</evidence>
<dbReference type="SUPFAM" id="SSF161098">
    <property type="entry name" value="MetI-like"/>
    <property type="match status" value="1"/>
</dbReference>
<dbReference type="Gene3D" id="1.10.3720.10">
    <property type="entry name" value="MetI-like"/>
    <property type="match status" value="1"/>
</dbReference>
<dbReference type="InterPro" id="IPR035906">
    <property type="entry name" value="MetI-like_sf"/>
</dbReference>
<keyword evidence="11" id="KW-1185">Reference proteome</keyword>
<keyword evidence="7 8" id="KW-0472">Membrane</keyword>
<dbReference type="Proteomes" id="UP000607331">
    <property type="component" value="Unassembled WGS sequence"/>
</dbReference>
<accession>A0ABR6S174</accession>
<evidence type="ECO:0000259" key="9">
    <source>
        <dbReference type="PROSITE" id="PS50928"/>
    </source>
</evidence>
<evidence type="ECO:0000256" key="8">
    <source>
        <dbReference type="RuleBase" id="RU363032"/>
    </source>
</evidence>
<dbReference type="PANTHER" id="PTHR30151">
    <property type="entry name" value="ALKANE SULFONATE ABC TRANSPORTER-RELATED, MEMBRANE SUBUNIT"/>
    <property type="match status" value="1"/>
</dbReference>
<comment type="caution">
    <text evidence="10">The sequence shown here is derived from an EMBL/GenBank/DDBJ whole genome shotgun (WGS) entry which is preliminary data.</text>
</comment>
<evidence type="ECO:0000313" key="11">
    <source>
        <dbReference type="Proteomes" id="UP000607331"/>
    </source>
</evidence>
<dbReference type="PROSITE" id="PS50928">
    <property type="entry name" value="ABC_TM1"/>
    <property type="match status" value="1"/>
</dbReference>
<gene>
    <name evidence="10" type="ORF">HII27_25140</name>
</gene>
<feature type="domain" description="ABC transmembrane type-1" evidence="9">
    <location>
        <begin position="81"/>
        <end position="261"/>
    </location>
</feature>
<comment type="subcellular location">
    <subcellularLocation>
        <location evidence="1">Cell inner membrane</location>
        <topology evidence="1">Multi-pass membrane protein</topology>
    </subcellularLocation>
    <subcellularLocation>
        <location evidence="8">Cell membrane</location>
        <topology evidence="8">Multi-pass membrane protein</topology>
    </subcellularLocation>
</comment>
<dbReference type="EMBL" id="JABBJF010000043">
    <property type="protein sequence ID" value="MBC1188948.1"/>
    <property type="molecule type" value="Genomic_DNA"/>
</dbReference>